<dbReference type="Proteomes" id="UP001223072">
    <property type="component" value="Unassembled WGS sequence"/>
</dbReference>
<proteinExistence type="predicted"/>
<comment type="caution">
    <text evidence="1">The sequence shown here is derived from an EMBL/GenBank/DDBJ whole genome shotgun (WGS) entry which is preliminary data.</text>
</comment>
<keyword evidence="2" id="KW-1185">Reference proteome</keyword>
<sequence length="59" mass="6533">MHERSVPMLAPRAVPRARAAPPPHVLVPRVPEPSLPGCFHAMPWNVHQPYSMCPIPYAA</sequence>
<evidence type="ECO:0000313" key="2">
    <source>
        <dbReference type="Proteomes" id="UP001223072"/>
    </source>
</evidence>
<organism evidence="1 2">
    <name type="scientific">Streptomyces turgidiscabies</name>
    <dbReference type="NCBI Taxonomy" id="85558"/>
    <lineage>
        <taxon>Bacteria</taxon>
        <taxon>Bacillati</taxon>
        <taxon>Actinomycetota</taxon>
        <taxon>Actinomycetes</taxon>
        <taxon>Kitasatosporales</taxon>
        <taxon>Streptomycetaceae</taxon>
        <taxon>Streptomyces</taxon>
    </lineage>
</organism>
<gene>
    <name evidence="1" type="ORF">QFZ49_007684</name>
</gene>
<accession>A0ABU0S0H2</accession>
<dbReference type="EMBL" id="JAUSZS010000008">
    <property type="protein sequence ID" value="MDQ0937709.1"/>
    <property type="molecule type" value="Genomic_DNA"/>
</dbReference>
<reference evidence="1 2" key="1">
    <citation type="submission" date="2023-07" db="EMBL/GenBank/DDBJ databases">
        <title>Comparative genomics of wheat-associated soil bacteria to identify genetic determinants of phenazine resistance.</title>
        <authorList>
            <person name="Mouncey N."/>
        </authorList>
    </citation>
    <scope>NUCLEOTIDE SEQUENCE [LARGE SCALE GENOMIC DNA]</scope>
    <source>
        <strain evidence="1 2">W2I16</strain>
    </source>
</reference>
<dbReference type="RefSeq" id="WP_307630901.1">
    <property type="nucleotide sequence ID" value="NZ_JAUSZS010000008.1"/>
</dbReference>
<protein>
    <submittedName>
        <fullName evidence="1">Uncharacterized protein</fullName>
    </submittedName>
</protein>
<name>A0ABU0S0H2_9ACTN</name>
<evidence type="ECO:0000313" key="1">
    <source>
        <dbReference type="EMBL" id="MDQ0937709.1"/>
    </source>
</evidence>